<evidence type="ECO:0000313" key="2">
    <source>
        <dbReference type="EMBL" id="GEL19164.1"/>
    </source>
</evidence>
<dbReference type="RefSeq" id="WP_028931403.1">
    <property type="nucleotide sequence ID" value="NZ_AUII01000025.1"/>
</dbReference>
<dbReference type="InterPro" id="IPR007278">
    <property type="entry name" value="DUF397"/>
</dbReference>
<comment type="caution">
    <text evidence="2">The sequence shown here is derived from an EMBL/GenBank/DDBJ whole genome shotgun (WGS) entry which is preliminary data.</text>
</comment>
<reference evidence="2 3" key="1">
    <citation type="submission" date="2019-07" db="EMBL/GenBank/DDBJ databases">
        <title>Whole genome shotgun sequence of Pseudonocardia asaccharolytica NBRC 16224.</title>
        <authorList>
            <person name="Hosoyama A."/>
            <person name="Uohara A."/>
            <person name="Ohji S."/>
            <person name="Ichikawa N."/>
        </authorList>
    </citation>
    <scope>NUCLEOTIDE SEQUENCE [LARGE SCALE GENOMIC DNA]</scope>
    <source>
        <strain evidence="2 3">NBRC 16224</strain>
    </source>
</reference>
<feature type="domain" description="DUF397" evidence="1">
    <location>
        <begin position="4"/>
        <end position="54"/>
    </location>
</feature>
<proteinExistence type="predicted"/>
<accession>A0A511D6C9</accession>
<keyword evidence="3" id="KW-1185">Reference proteome</keyword>
<protein>
    <recommendedName>
        <fullName evidence="1">DUF397 domain-containing protein</fullName>
    </recommendedName>
</protein>
<dbReference type="OrthoDB" id="4330022at2"/>
<dbReference type="STRING" id="1123024.GCA_000423625_04053"/>
<evidence type="ECO:0000259" key="1">
    <source>
        <dbReference type="Pfam" id="PF04149"/>
    </source>
</evidence>
<dbReference type="AlphaFoldDB" id="A0A511D6C9"/>
<sequence>MTEFVTSSFCNFGECVEIGRGPDGTMLVRDSKNREQEPLTFSRAEWVAFVAGVKNGEFDPS</sequence>
<organism evidence="2 3">
    <name type="scientific">Pseudonocardia asaccharolytica DSM 44247 = NBRC 16224</name>
    <dbReference type="NCBI Taxonomy" id="1123024"/>
    <lineage>
        <taxon>Bacteria</taxon>
        <taxon>Bacillati</taxon>
        <taxon>Actinomycetota</taxon>
        <taxon>Actinomycetes</taxon>
        <taxon>Pseudonocardiales</taxon>
        <taxon>Pseudonocardiaceae</taxon>
        <taxon>Pseudonocardia</taxon>
    </lineage>
</organism>
<dbReference type="Proteomes" id="UP000321328">
    <property type="component" value="Unassembled WGS sequence"/>
</dbReference>
<name>A0A511D6C9_9PSEU</name>
<evidence type="ECO:0000313" key="3">
    <source>
        <dbReference type="Proteomes" id="UP000321328"/>
    </source>
</evidence>
<dbReference type="Pfam" id="PF04149">
    <property type="entry name" value="DUF397"/>
    <property type="match status" value="1"/>
</dbReference>
<dbReference type="EMBL" id="BJVI01000032">
    <property type="protein sequence ID" value="GEL19164.1"/>
    <property type="molecule type" value="Genomic_DNA"/>
</dbReference>
<gene>
    <name evidence="2" type="ORF">PA7_30010</name>
</gene>